<sequence>MHEQGRYLELVDPRLQGRVNNKEVEKLVRIALCCVQEEPALRPSMAVVVGMLEGGLPLSQPRVESLNFLRFYGRRFTEAFMMDEENRTSGDQFMLFQQENATRSSIVTTGSNTCFSYMSSQQISGPR</sequence>
<evidence type="ECO:0000256" key="4">
    <source>
        <dbReference type="ARBA" id="ARBA00022840"/>
    </source>
</evidence>
<dbReference type="InterPro" id="IPR052059">
    <property type="entry name" value="CR_Ser/Thr_kinase"/>
</dbReference>
<reference evidence="5" key="1">
    <citation type="submission" date="2023-05" db="EMBL/GenBank/DDBJ databases">
        <title>Genome and transcriptome analyses reveal genes involved in the formation of fine ridges on petal epidermal cells in Hibiscus trionum.</title>
        <authorList>
            <person name="Koshimizu S."/>
            <person name="Masuda S."/>
            <person name="Ishii T."/>
            <person name="Shirasu K."/>
            <person name="Hoshino A."/>
            <person name="Arita M."/>
        </authorList>
    </citation>
    <scope>NUCLEOTIDE SEQUENCE</scope>
    <source>
        <strain evidence="5">Hamamatsu line</strain>
    </source>
</reference>
<evidence type="ECO:0000313" key="6">
    <source>
        <dbReference type="Proteomes" id="UP001165190"/>
    </source>
</evidence>
<gene>
    <name evidence="5" type="ORF">HRI_003721000</name>
</gene>
<evidence type="ECO:0000313" key="5">
    <source>
        <dbReference type="EMBL" id="GMJ00518.1"/>
    </source>
</evidence>
<keyword evidence="1" id="KW-0808">Transferase</keyword>
<dbReference type="PANTHER" id="PTHR47973">
    <property type="entry name" value="CYSTEINE-RICH RECEPTOR-LIKE PROTEIN KINASE 3"/>
    <property type="match status" value="1"/>
</dbReference>
<comment type="caution">
    <text evidence="5">The sequence shown here is derived from an EMBL/GenBank/DDBJ whole genome shotgun (WGS) entry which is preliminary data.</text>
</comment>
<evidence type="ECO:0000256" key="3">
    <source>
        <dbReference type="ARBA" id="ARBA00022777"/>
    </source>
</evidence>
<keyword evidence="3" id="KW-0418">Kinase</keyword>
<dbReference type="EMBL" id="BSYR01000035">
    <property type="protein sequence ID" value="GMJ00518.1"/>
    <property type="molecule type" value="Genomic_DNA"/>
</dbReference>
<accession>A0A9W7ME45</accession>
<proteinExistence type="predicted"/>
<keyword evidence="2" id="KW-0547">Nucleotide-binding</keyword>
<organism evidence="5 6">
    <name type="scientific">Hibiscus trionum</name>
    <name type="common">Flower of an hour</name>
    <dbReference type="NCBI Taxonomy" id="183268"/>
    <lineage>
        <taxon>Eukaryota</taxon>
        <taxon>Viridiplantae</taxon>
        <taxon>Streptophyta</taxon>
        <taxon>Embryophyta</taxon>
        <taxon>Tracheophyta</taxon>
        <taxon>Spermatophyta</taxon>
        <taxon>Magnoliopsida</taxon>
        <taxon>eudicotyledons</taxon>
        <taxon>Gunneridae</taxon>
        <taxon>Pentapetalae</taxon>
        <taxon>rosids</taxon>
        <taxon>malvids</taxon>
        <taxon>Malvales</taxon>
        <taxon>Malvaceae</taxon>
        <taxon>Malvoideae</taxon>
        <taxon>Hibiscus</taxon>
    </lineage>
</organism>
<evidence type="ECO:0000256" key="1">
    <source>
        <dbReference type="ARBA" id="ARBA00022679"/>
    </source>
</evidence>
<keyword evidence="6" id="KW-1185">Reference proteome</keyword>
<dbReference type="GO" id="GO:0016301">
    <property type="term" value="F:kinase activity"/>
    <property type="evidence" value="ECO:0007669"/>
    <property type="project" value="UniProtKB-KW"/>
</dbReference>
<dbReference type="Gene3D" id="1.10.510.10">
    <property type="entry name" value="Transferase(Phosphotransferase) domain 1"/>
    <property type="match status" value="1"/>
</dbReference>
<dbReference type="Proteomes" id="UP001165190">
    <property type="component" value="Unassembled WGS sequence"/>
</dbReference>
<keyword evidence="4" id="KW-0067">ATP-binding</keyword>
<evidence type="ECO:0000256" key="2">
    <source>
        <dbReference type="ARBA" id="ARBA00022741"/>
    </source>
</evidence>
<dbReference type="AlphaFoldDB" id="A0A9W7ME45"/>
<protein>
    <submittedName>
        <fullName evidence="5">Uncharacterized protein</fullName>
    </submittedName>
</protein>
<dbReference type="OrthoDB" id="1707201at2759"/>
<dbReference type="GO" id="GO:0005524">
    <property type="term" value="F:ATP binding"/>
    <property type="evidence" value="ECO:0007669"/>
    <property type="project" value="UniProtKB-KW"/>
</dbReference>
<name>A0A9W7ME45_HIBTR</name>